<sequence length="157" mass="17668">MSFIEKITRRSFIKKAIITAISLELAYVFINLLKKGSETNVPANLFEAGDIELFEKGKIYPFSAQRFYLSRLQDGGFMAISTKCTHLGCTVQFKNKDNKFMCPCHASAFSVNGEVLAPPATRALDLFPITIVNDKILVDTNNPQRRDKHNKSQITYA</sequence>
<keyword evidence="5" id="KW-1015">Disulfide bond</keyword>
<dbReference type="AlphaFoldDB" id="A0A941F3E0"/>
<evidence type="ECO:0000256" key="2">
    <source>
        <dbReference type="ARBA" id="ARBA00022723"/>
    </source>
</evidence>
<organism evidence="8 9">
    <name type="scientific">Carboxylicivirga sediminis</name>
    <dbReference type="NCBI Taxonomy" id="2006564"/>
    <lineage>
        <taxon>Bacteria</taxon>
        <taxon>Pseudomonadati</taxon>
        <taxon>Bacteroidota</taxon>
        <taxon>Bacteroidia</taxon>
        <taxon>Marinilabiliales</taxon>
        <taxon>Marinilabiliaceae</taxon>
        <taxon>Carboxylicivirga</taxon>
    </lineage>
</organism>
<keyword evidence="9" id="KW-1185">Reference proteome</keyword>
<dbReference type="InterPro" id="IPR005805">
    <property type="entry name" value="Rieske_Fe-S_prot_C"/>
</dbReference>
<dbReference type="EMBL" id="JAGTAR010000011">
    <property type="protein sequence ID" value="MBR8535687.1"/>
    <property type="molecule type" value="Genomic_DNA"/>
</dbReference>
<evidence type="ECO:0000256" key="5">
    <source>
        <dbReference type="ARBA" id="ARBA00023157"/>
    </source>
</evidence>
<dbReference type="Pfam" id="PF00355">
    <property type="entry name" value="Rieske"/>
    <property type="match status" value="1"/>
</dbReference>
<gene>
    <name evidence="8" type="ORF">KDU71_08970</name>
</gene>
<proteinExistence type="predicted"/>
<dbReference type="GO" id="GO:0046872">
    <property type="term" value="F:metal ion binding"/>
    <property type="evidence" value="ECO:0007669"/>
    <property type="project" value="UniProtKB-KW"/>
</dbReference>
<reference evidence="8" key="2">
    <citation type="submission" date="2021-04" db="EMBL/GenBank/DDBJ databases">
        <authorList>
            <person name="Zhang T."/>
            <person name="Zhang Y."/>
            <person name="Lu D."/>
            <person name="Zuo D."/>
            <person name="Du Z."/>
        </authorList>
    </citation>
    <scope>NUCLEOTIDE SEQUENCE</scope>
    <source>
        <strain evidence="8">JR1</strain>
    </source>
</reference>
<dbReference type="RefSeq" id="WP_212189846.1">
    <property type="nucleotide sequence ID" value="NZ_JAGTAR010000011.1"/>
</dbReference>
<evidence type="ECO:0000259" key="7">
    <source>
        <dbReference type="PROSITE" id="PS51296"/>
    </source>
</evidence>
<evidence type="ECO:0000256" key="3">
    <source>
        <dbReference type="ARBA" id="ARBA00023004"/>
    </source>
</evidence>
<evidence type="ECO:0000256" key="4">
    <source>
        <dbReference type="ARBA" id="ARBA00023014"/>
    </source>
</evidence>
<dbReference type="Gene3D" id="2.102.10.10">
    <property type="entry name" value="Rieske [2Fe-2S] iron-sulphur domain"/>
    <property type="match status" value="1"/>
</dbReference>
<evidence type="ECO:0000313" key="9">
    <source>
        <dbReference type="Proteomes" id="UP000679220"/>
    </source>
</evidence>
<keyword evidence="2" id="KW-0479">Metal-binding</keyword>
<dbReference type="PANTHER" id="PTHR10134">
    <property type="entry name" value="CYTOCHROME B-C1 COMPLEX SUBUNIT RIESKE, MITOCHONDRIAL"/>
    <property type="match status" value="1"/>
</dbReference>
<reference evidence="8" key="1">
    <citation type="journal article" date="2018" name="Int. J. Syst. Evol. Microbiol.">
        <title>Carboxylicivirga sediminis sp. nov., isolated from coastal sediment.</title>
        <authorList>
            <person name="Wang F.Q."/>
            <person name="Ren L.H."/>
            <person name="Zou R.J."/>
            <person name="Sun Y.Z."/>
            <person name="Liu X.J."/>
            <person name="Jiang F."/>
            <person name="Liu L.J."/>
        </authorList>
    </citation>
    <scope>NUCLEOTIDE SEQUENCE</scope>
    <source>
        <strain evidence="8">JR1</strain>
    </source>
</reference>
<dbReference type="GO" id="GO:0016020">
    <property type="term" value="C:membrane"/>
    <property type="evidence" value="ECO:0007669"/>
    <property type="project" value="InterPro"/>
</dbReference>
<dbReference type="InterPro" id="IPR036922">
    <property type="entry name" value="Rieske_2Fe-2S_sf"/>
</dbReference>
<feature type="domain" description="Rieske" evidence="7">
    <location>
        <begin position="45"/>
        <end position="138"/>
    </location>
</feature>
<dbReference type="InterPro" id="IPR017941">
    <property type="entry name" value="Rieske_2Fe-2S"/>
</dbReference>
<comment type="cofactor">
    <cofactor evidence="6">
        <name>[2Fe-2S] cluster</name>
        <dbReference type="ChEBI" id="CHEBI:190135"/>
    </cofactor>
</comment>
<dbReference type="CDD" id="cd03467">
    <property type="entry name" value="Rieske"/>
    <property type="match status" value="1"/>
</dbReference>
<keyword evidence="4" id="KW-0411">Iron-sulfur</keyword>
<dbReference type="SUPFAM" id="SSF50022">
    <property type="entry name" value="ISP domain"/>
    <property type="match status" value="1"/>
</dbReference>
<protein>
    <submittedName>
        <fullName evidence="8">Ubiquinol-cytochrome c reductase iron-sulfur subunit</fullName>
    </submittedName>
</protein>
<dbReference type="GO" id="GO:0051537">
    <property type="term" value="F:2 iron, 2 sulfur cluster binding"/>
    <property type="evidence" value="ECO:0007669"/>
    <property type="project" value="UniProtKB-KW"/>
</dbReference>
<comment type="caution">
    <text evidence="8">The sequence shown here is derived from an EMBL/GenBank/DDBJ whole genome shotgun (WGS) entry which is preliminary data.</text>
</comment>
<evidence type="ECO:0000256" key="1">
    <source>
        <dbReference type="ARBA" id="ARBA00022714"/>
    </source>
</evidence>
<keyword evidence="1" id="KW-0001">2Fe-2S</keyword>
<accession>A0A941F3E0</accession>
<dbReference type="Proteomes" id="UP000679220">
    <property type="component" value="Unassembled WGS sequence"/>
</dbReference>
<dbReference type="PRINTS" id="PR00162">
    <property type="entry name" value="RIESKE"/>
</dbReference>
<name>A0A941F3E0_9BACT</name>
<evidence type="ECO:0000313" key="8">
    <source>
        <dbReference type="EMBL" id="MBR8535687.1"/>
    </source>
</evidence>
<dbReference type="PROSITE" id="PS51296">
    <property type="entry name" value="RIESKE"/>
    <property type="match status" value="1"/>
</dbReference>
<dbReference type="InterPro" id="IPR014349">
    <property type="entry name" value="Rieske_Fe-S_prot"/>
</dbReference>
<evidence type="ECO:0000256" key="6">
    <source>
        <dbReference type="ARBA" id="ARBA00034078"/>
    </source>
</evidence>
<keyword evidence="3" id="KW-0408">Iron</keyword>